<dbReference type="AlphaFoldDB" id="A0A543ADM0"/>
<evidence type="ECO:0000256" key="2">
    <source>
        <dbReference type="ARBA" id="ARBA00022670"/>
    </source>
</evidence>
<evidence type="ECO:0000256" key="3">
    <source>
        <dbReference type="ARBA" id="ARBA00022801"/>
    </source>
</evidence>
<dbReference type="OrthoDB" id="5177647at2"/>
<proteinExistence type="inferred from homology"/>
<accession>A0A543ADM0</accession>
<evidence type="ECO:0000256" key="5">
    <source>
        <dbReference type="SAM" id="MobiDB-lite"/>
    </source>
</evidence>
<keyword evidence="8" id="KW-1185">Reference proteome</keyword>
<reference evidence="7 8" key="1">
    <citation type="submission" date="2019-06" db="EMBL/GenBank/DDBJ databases">
        <title>Sequencing the genomes of 1000 actinobacteria strains.</title>
        <authorList>
            <person name="Klenk H.-P."/>
        </authorList>
    </citation>
    <scope>NUCLEOTIDE SEQUENCE [LARGE SCALE GENOMIC DNA]</scope>
    <source>
        <strain evidence="7 8">DSM 25218</strain>
    </source>
</reference>
<dbReference type="GO" id="GO:0008234">
    <property type="term" value="F:cysteine-type peptidase activity"/>
    <property type="evidence" value="ECO:0007669"/>
    <property type="project" value="UniProtKB-KW"/>
</dbReference>
<dbReference type="PROSITE" id="PS51935">
    <property type="entry name" value="NLPC_P60"/>
    <property type="match status" value="1"/>
</dbReference>
<feature type="compositionally biased region" description="Low complexity" evidence="5">
    <location>
        <begin position="41"/>
        <end position="54"/>
    </location>
</feature>
<evidence type="ECO:0000259" key="6">
    <source>
        <dbReference type="PROSITE" id="PS51935"/>
    </source>
</evidence>
<dbReference type="EMBL" id="VFOV01000001">
    <property type="protein sequence ID" value="TQL70685.1"/>
    <property type="molecule type" value="Genomic_DNA"/>
</dbReference>
<dbReference type="InterPro" id="IPR038765">
    <property type="entry name" value="Papain-like_cys_pep_sf"/>
</dbReference>
<name>A0A543ADM0_9ACTN</name>
<dbReference type="Gene3D" id="3.90.1720.10">
    <property type="entry name" value="endopeptidase domain like (from Nostoc punctiforme)"/>
    <property type="match status" value="1"/>
</dbReference>
<dbReference type="SUPFAM" id="SSF54001">
    <property type="entry name" value="Cysteine proteinases"/>
    <property type="match status" value="1"/>
</dbReference>
<keyword evidence="2" id="KW-0645">Protease</keyword>
<feature type="compositionally biased region" description="Polar residues" evidence="5">
    <location>
        <begin position="55"/>
        <end position="64"/>
    </location>
</feature>
<dbReference type="PANTHER" id="PTHR47359:SF3">
    <property type="entry name" value="NLP_P60 DOMAIN-CONTAINING PROTEIN-RELATED"/>
    <property type="match status" value="1"/>
</dbReference>
<dbReference type="InterPro" id="IPR051794">
    <property type="entry name" value="PG_Endopeptidase_C40"/>
</dbReference>
<comment type="caution">
    <text evidence="7">The sequence shown here is derived from an EMBL/GenBank/DDBJ whole genome shotgun (WGS) entry which is preliminary data.</text>
</comment>
<keyword evidence="4" id="KW-0788">Thiol protease</keyword>
<dbReference type="Proteomes" id="UP000320209">
    <property type="component" value="Unassembled WGS sequence"/>
</dbReference>
<evidence type="ECO:0000313" key="7">
    <source>
        <dbReference type="EMBL" id="TQL70685.1"/>
    </source>
</evidence>
<dbReference type="PANTHER" id="PTHR47359">
    <property type="entry name" value="PEPTIDOGLYCAN DL-ENDOPEPTIDASE CWLO"/>
    <property type="match status" value="1"/>
</dbReference>
<dbReference type="InterPro" id="IPR000064">
    <property type="entry name" value="NLP_P60_dom"/>
</dbReference>
<evidence type="ECO:0000256" key="4">
    <source>
        <dbReference type="ARBA" id="ARBA00022807"/>
    </source>
</evidence>
<sequence length="200" mass="21921">MIGSCIRALSRAPRKITRHIGIGLAAALVTGLALVAVPNQSATAAPSPGTSAQTGTHSATTTSVSEKKAAKQKAKKKKKSRGIRAWRRVKTRAGDPYSYGAAGPHSFDCSGLTRWVYKKLGHKLPHSSSAQVSHTFKVKKPRKGDLVFFYDGGGVYHVGIYAGKHDGRRWIWHAPRSGETVKKDPIWTSKHFIRRVKYKH</sequence>
<organism evidence="7 8">
    <name type="scientific">Nocardioides albertanoniae</name>
    <dbReference type="NCBI Taxonomy" id="1175486"/>
    <lineage>
        <taxon>Bacteria</taxon>
        <taxon>Bacillati</taxon>
        <taxon>Actinomycetota</taxon>
        <taxon>Actinomycetes</taxon>
        <taxon>Propionibacteriales</taxon>
        <taxon>Nocardioidaceae</taxon>
        <taxon>Nocardioides</taxon>
    </lineage>
</organism>
<comment type="similarity">
    <text evidence="1">Belongs to the peptidase C40 family.</text>
</comment>
<keyword evidence="3" id="KW-0378">Hydrolase</keyword>
<evidence type="ECO:0000256" key="1">
    <source>
        <dbReference type="ARBA" id="ARBA00007074"/>
    </source>
</evidence>
<dbReference type="GO" id="GO:0006508">
    <property type="term" value="P:proteolysis"/>
    <property type="evidence" value="ECO:0007669"/>
    <property type="project" value="UniProtKB-KW"/>
</dbReference>
<gene>
    <name evidence="7" type="ORF">FB381_4624</name>
</gene>
<dbReference type="Pfam" id="PF00877">
    <property type="entry name" value="NLPC_P60"/>
    <property type="match status" value="1"/>
</dbReference>
<feature type="region of interest" description="Disordered" evidence="5">
    <location>
        <begin position="41"/>
        <end position="84"/>
    </location>
</feature>
<protein>
    <submittedName>
        <fullName evidence="7">NlpC/P60 family protein</fullName>
    </submittedName>
</protein>
<feature type="domain" description="NlpC/P60" evidence="6">
    <location>
        <begin position="79"/>
        <end position="198"/>
    </location>
</feature>
<feature type="compositionally biased region" description="Basic residues" evidence="5">
    <location>
        <begin position="70"/>
        <end position="84"/>
    </location>
</feature>
<evidence type="ECO:0000313" key="8">
    <source>
        <dbReference type="Proteomes" id="UP000320209"/>
    </source>
</evidence>